<evidence type="ECO:0000313" key="3">
    <source>
        <dbReference type="Proteomes" id="UP001500784"/>
    </source>
</evidence>
<evidence type="ECO:0000259" key="1">
    <source>
        <dbReference type="Pfam" id="PF13761"/>
    </source>
</evidence>
<protein>
    <submittedName>
        <fullName evidence="2">DUF4166 domain-containing protein</fullName>
    </submittedName>
</protein>
<gene>
    <name evidence="2" type="ORF">GCM10009688_31320</name>
</gene>
<sequence length="234" mass="26777">MNPPLEAGQSVFARALGENFGRLHPMLQRRFGVDPDAGYACVGRGVFSEVRRGAWWTVPFLKFGAFRNILFPERGRNVPFTIENYPYVDGFGRTTVTFTRTLEMRPGRPRRFDASMVYSGRRGTVVDYLGTHQHLATDLDLAVREDGSLHLRSEALRFHEGPVSFTVPRWLTGTADLYEAYDDERQVYTIQLQVRNPVFGFLFGYRGEFTCTFPAVTGTEVPDRLRPVREEIRD</sequence>
<accession>A0ABN2PK79</accession>
<keyword evidence="3" id="KW-1185">Reference proteome</keyword>
<evidence type="ECO:0000313" key="2">
    <source>
        <dbReference type="EMBL" id="GAA1923998.1"/>
    </source>
</evidence>
<reference evidence="2 3" key="1">
    <citation type="journal article" date="2019" name="Int. J. Syst. Evol. Microbiol.">
        <title>The Global Catalogue of Microorganisms (GCM) 10K type strain sequencing project: providing services to taxonomists for standard genome sequencing and annotation.</title>
        <authorList>
            <consortium name="The Broad Institute Genomics Platform"/>
            <consortium name="The Broad Institute Genome Sequencing Center for Infectious Disease"/>
            <person name="Wu L."/>
            <person name="Ma J."/>
        </authorList>
    </citation>
    <scope>NUCLEOTIDE SEQUENCE [LARGE SCALE GENOMIC DNA]</scope>
    <source>
        <strain evidence="2 3">JCM 13316</strain>
    </source>
</reference>
<feature type="domain" description="DUF4166" evidence="1">
    <location>
        <begin position="23"/>
        <end position="209"/>
    </location>
</feature>
<dbReference type="InterPro" id="IPR025311">
    <property type="entry name" value="DUF4166"/>
</dbReference>
<dbReference type="Pfam" id="PF13761">
    <property type="entry name" value="DUF4166"/>
    <property type="match status" value="1"/>
</dbReference>
<proteinExistence type="predicted"/>
<dbReference type="RefSeq" id="WP_152229567.1">
    <property type="nucleotide sequence ID" value="NZ_BAAALV010000008.1"/>
</dbReference>
<dbReference type="Proteomes" id="UP001500784">
    <property type="component" value="Unassembled WGS sequence"/>
</dbReference>
<dbReference type="EMBL" id="BAAALV010000008">
    <property type="protein sequence ID" value="GAA1923998.1"/>
    <property type="molecule type" value="Genomic_DNA"/>
</dbReference>
<organism evidence="2 3">
    <name type="scientific">Arthrobacter gandavensis</name>
    <dbReference type="NCBI Taxonomy" id="169960"/>
    <lineage>
        <taxon>Bacteria</taxon>
        <taxon>Bacillati</taxon>
        <taxon>Actinomycetota</taxon>
        <taxon>Actinomycetes</taxon>
        <taxon>Micrococcales</taxon>
        <taxon>Micrococcaceae</taxon>
        <taxon>Arthrobacter</taxon>
    </lineage>
</organism>
<name>A0ABN2PK79_9MICC</name>
<comment type="caution">
    <text evidence="2">The sequence shown here is derived from an EMBL/GenBank/DDBJ whole genome shotgun (WGS) entry which is preliminary data.</text>
</comment>